<proteinExistence type="predicted"/>
<dbReference type="HOGENOM" id="CLU_1200920_0_0_1"/>
<feature type="signal peptide" evidence="1">
    <location>
        <begin position="1"/>
        <end position="21"/>
    </location>
</feature>
<feature type="chain" id="PRO_5009707190" description="VM domain-containing protein" evidence="1">
    <location>
        <begin position="22"/>
        <end position="231"/>
    </location>
</feature>
<protein>
    <recommendedName>
        <fullName evidence="5">VM domain-containing protein</fullName>
    </recommendedName>
</protein>
<evidence type="ECO:0000256" key="1">
    <source>
        <dbReference type="SAM" id="SignalP"/>
    </source>
</evidence>
<evidence type="ECO:0000313" key="2">
    <source>
        <dbReference type="EMBL" id="ENN70644.1"/>
    </source>
</evidence>
<dbReference type="Proteomes" id="UP000030742">
    <property type="component" value="Unassembled WGS sequence"/>
</dbReference>
<sequence>MAFKFAVAALALVAVVSLSTAAPNCGCGGRQAYSLPSLTLGGGCNLPFKAPSSYQCHEPAPSVSHKPDVHLPIPVPARIPLGNYCSCQKYSARPTLVPCARGSASSQAAAPGTTVTITEADAAPAPASNVVYSVAAPAACSSSVSYVQAQAPSVSYVQAAAPSVSYVQAPASPVSYVQAPAASSSVSYVQAPAAAAAPASSVNTLANLRSLLSSIPQASAPAAAPASCYCA</sequence>
<name>N6SSK7_DENPD</name>
<evidence type="ECO:0000313" key="4">
    <source>
        <dbReference type="Proteomes" id="UP000030742"/>
    </source>
</evidence>
<accession>N6SSK7</accession>
<reference evidence="2 4" key="1">
    <citation type="journal article" date="2013" name="Genome Biol.">
        <title>Draft genome of the mountain pine beetle, Dendroctonus ponderosae Hopkins, a major forest pest.</title>
        <authorList>
            <person name="Keeling C.I."/>
            <person name="Yuen M.M."/>
            <person name="Liao N.Y."/>
            <person name="Docking T.R."/>
            <person name="Chan S.K."/>
            <person name="Taylor G.A."/>
            <person name="Palmquist D.L."/>
            <person name="Jackman S.D."/>
            <person name="Nguyen A."/>
            <person name="Li M."/>
            <person name="Henderson H."/>
            <person name="Janes J.K."/>
            <person name="Zhao Y."/>
            <person name="Pandoh P."/>
            <person name="Moore R."/>
            <person name="Sperling F.A."/>
            <person name="Huber D.P."/>
            <person name="Birol I."/>
            <person name="Jones S.J."/>
            <person name="Bohlmann J."/>
        </authorList>
    </citation>
    <scope>NUCLEOTIDE SEQUENCE</scope>
</reference>
<dbReference type="EMBL" id="KB741288">
    <property type="protein sequence ID" value="ENN70644.1"/>
    <property type="molecule type" value="Genomic_DNA"/>
</dbReference>
<dbReference type="AlphaFoldDB" id="N6SSK7"/>
<gene>
    <name evidence="3" type="ORF">D910_02455</name>
    <name evidence="2" type="ORF">YQE_12589</name>
</gene>
<feature type="non-terminal residue" evidence="2">
    <location>
        <position position="1"/>
    </location>
</feature>
<dbReference type="EMBL" id="KB631652">
    <property type="protein sequence ID" value="ERL85032.1"/>
    <property type="molecule type" value="Genomic_DNA"/>
</dbReference>
<evidence type="ECO:0000313" key="3">
    <source>
        <dbReference type="EMBL" id="ERL85032.1"/>
    </source>
</evidence>
<organism evidence="2">
    <name type="scientific">Dendroctonus ponderosae</name>
    <name type="common">Mountain pine beetle</name>
    <dbReference type="NCBI Taxonomy" id="77166"/>
    <lineage>
        <taxon>Eukaryota</taxon>
        <taxon>Metazoa</taxon>
        <taxon>Ecdysozoa</taxon>
        <taxon>Arthropoda</taxon>
        <taxon>Hexapoda</taxon>
        <taxon>Insecta</taxon>
        <taxon>Pterygota</taxon>
        <taxon>Neoptera</taxon>
        <taxon>Endopterygota</taxon>
        <taxon>Coleoptera</taxon>
        <taxon>Polyphaga</taxon>
        <taxon>Cucujiformia</taxon>
        <taxon>Curculionidae</taxon>
        <taxon>Scolytinae</taxon>
        <taxon>Dendroctonus</taxon>
    </lineage>
</organism>
<keyword evidence="1" id="KW-0732">Signal</keyword>
<evidence type="ECO:0008006" key="5">
    <source>
        <dbReference type="Google" id="ProtNLM"/>
    </source>
</evidence>